<gene>
    <name evidence="1" type="ORF">DFR87_08515</name>
</gene>
<organism evidence="1 2">
    <name type="scientific">Metallosphaera hakonensis JCM 8857 = DSM 7519</name>
    <dbReference type="NCBI Taxonomy" id="1293036"/>
    <lineage>
        <taxon>Archaea</taxon>
        <taxon>Thermoproteota</taxon>
        <taxon>Thermoprotei</taxon>
        <taxon>Sulfolobales</taxon>
        <taxon>Sulfolobaceae</taxon>
        <taxon>Metallosphaera</taxon>
    </lineage>
</organism>
<evidence type="ECO:0008006" key="3">
    <source>
        <dbReference type="Google" id="ProtNLM"/>
    </source>
</evidence>
<keyword evidence="2" id="KW-1185">Reference proteome</keyword>
<reference evidence="1 2" key="1">
    <citation type="submission" date="2018-05" db="EMBL/GenBank/DDBJ databases">
        <title>Complete Genome Sequences of Extremely Thermoacidophilic, Metal-Mobilizing Type-Strain Members of the Archaeal Family Sulfolobaceae: Acidianus brierleyi DSM-1651T, Acidianus sulfidivorans DSM-18786T, Metallosphaera hakonensis DSM-7519T, and Metallosphaera prunae DSM-10039T.</title>
        <authorList>
            <person name="Counts J.A."/>
            <person name="Kelly R.M."/>
        </authorList>
    </citation>
    <scope>NUCLEOTIDE SEQUENCE [LARGE SCALE GENOMIC DNA]</scope>
    <source>
        <strain evidence="1 2">HO1-1</strain>
    </source>
</reference>
<name>A0A2U9IUL0_9CREN</name>
<accession>A0A2U9IUL0</accession>
<evidence type="ECO:0000313" key="1">
    <source>
        <dbReference type="EMBL" id="AWR99726.1"/>
    </source>
</evidence>
<dbReference type="KEGG" id="mhk:DFR87_08515"/>
<protein>
    <recommendedName>
        <fullName evidence="3">Carboxypeptidase regulatory-like domain-containing protein</fullName>
    </recommendedName>
</protein>
<dbReference type="OrthoDB" id="34256at2157"/>
<dbReference type="STRING" id="1293036.GCA_001315825_00894"/>
<reference evidence="2" key="3">
    <citation type="submission" date="2020-03" db="EMBL/GenBank/DDBJ databases">
        <title>Sequencing and Assembly of Multiple Reported Metal-Biooxidizing Members of the Extremely Thermoacidophilic Archaeal Family Sulfolobaceae.</title>
        <authorList>
            <person name="Counts J.A."/>
            <person name="Kelly R.M."/>
        </authorList>
    </citation>
    <scope>NUCLEOTIDE SEQUENCE [LARGE SCALE GENOMIC DNA]</scope>
    <source>
        <strain evidence="2">HO1-1</strain>
    </source>
</reference>
<reference evidence="2" key="2">
    <citation type="submission" date="2020-03" db="EMBL/GenBank/DDBJ databases">
        <title>Complete Genome Sequences of Extremely Thermoacidophilic, Metal-Mobilizing Type-Strain Members of the Archaeal Family Sulfolobaceae: Acidianus brierleyi DSM-1651T, Acidianus sulfidivorans DSM-18786T, Metallosphaera hakonensis DSM-7519T, and Metallosphaera prunae DSM-10039T.</title>
        <authorList>
            <person name="Counts J.A."/>
            <person name="Kelly R.M."/>
        </authorList>
    </citation>
    <scope>NUCLEOTIDE SEQUENCE [LARGE SCALE GENOMIC DNA]</scope>
    <source>
        <strain evidence="2">HO1-1</strain>
    </source>
</reference>
<dbReference type="InterPro" id="IPR008969">
    <property type="entry name" value="CarboxyPept-like_regulatory"/>
</dbReference>
<proteinExistence type="predicted"/>
<dbReference type="SUPFAM" id="SSF49464">
    <property type="entry name" value="Carboxypeptidase regulatory domain-like"/>
    <property type="match status" value="1"/>
</dbReference>
<dbReference type="Gene3D" id="2.60.40.1120">
    <property type="entry name" value="Carboxypeptidase-like, regulatory domain"/>
    <property type="match status" value="1"/>
</dbReference>
<dbReference type="EMBL" id="CP029287">
    <property type="protein sequence ID" value="AWR99726.1"/>
    <property type="molecule type" value="Genomic_DNA"/>
</dbReference>
<dbReference type="GeneID" id="36835379"/>
<evidence type="ECO:0000313" key="2">
    <source>
        <dbReference type="Proteomes" id="UP000247586"/>
    </source>
</evidence>
<dbReference type="Proteomes" id="UP000247586">
    <property type="component" value="Chromosome"/>
</dbReference>
<sequence length="128" mass="13538">MNKRVLLVAAFVVLILTAAGVALASSYKTTLTISPLGGTSSDGDYTLQVKVIMNYGPFGGKQPLNDAIVQVSGPNGSFYRNFTSGDGVVSFSLPSGTYTVNVASLHYTFKVDLNQNEIATLSYAYLVS</sequence>
<dbReference type="RefSeq" id="WP_054836351.1">
    <property type="nucleotide sequence ID" value="NZ_BBBA01000003.1"/>
</dbReference>
<dbReference type="AlphaFoldDB" id="A0A2U9IUL0"/>